<protein>
    <recommendedName>
        <fullName evidence="3">Lipoprotein</fullName>
    </recommendedName>
</protein>
<comment type="caution">
    <text evidence="1">The sequence shown here is derived from an EMBL/GenBank/DDBJ whole genome shotgun (WGS) entry which is preliminary data.</text>
</comment>
<proteinExistence type="predicted"/>
<dbReference type="PROSITE" id="PS51257">
    <property type="entry name" value="PROKAR_LIPOPROTEIN"/>
    <property type="match status" value="1"/>
</dbReference>
<name>A0A0G0XHT5_9BACT</name>
<dbReference type="AlphaFoldDB" id="A0A0G0XHT5"/>
<evidence type="ECO:0008006" key="3">
    <source>
        <dbReference type="Google" id="ProtNLM"/>
    </source>
</evidence>
<gene>
    <name evidence="1" type="ORF">UU35_C0004G0010</name>
</gene>
<organism evidence="1 2">
    <name type="scientific">Candidatus Uhrbacteria bacterium GW2011_GWC2_41_11</name>
    <dbReference type="NCBI Taxonomy" id="1618985"/>
    <lineage>
        <taxon>Bacteria</taxon>
        <taxon>Candidatus Uhriibacteriota</taxon>
    </lineage>
</organism>
<dbReference type="EMBL" id="LCAH01000004">
    <property type="protein sequence ID" value="KKR87237.1"/>
    <property type="molecule type" value="Genomic_DNA"/>
</dbReference>
<reference evidence="1 2" key="1">
    <citation type="journal article" date="2015" name="Nature">
        <title>rRNA introns, odd ribosomes, and small enigmatic genomes across a large radiation of phyla.</title>
        <authorList>
            <person name="Brown C.T."/>
            <person name="Hug L.A."/>
            <person name="Thomas B.C."/>
            <person name="Sharon I."/>
            <person name="Castelle C.J."/>
            <person name="Singh A."/>
            <person name="Wilkins M.J."/>
            <person name="Williams K.H."/>
            <person name="Banfield J.F."/>
        </authorList>
    </citation>
    <scope>NUCLEOTIDE SEQUENCE [LARGE SCALE GENOMIC DNA]</scope>
</reference>
<evidence type="ECO:0000313" key="2">
    <source>
        <dbReference type="Proteomes" id="UP000034616"/>
    </source>
</evidence>
<accession>A0A0G0XHT5</accession>
<dbReference type="Proteomes" id="UP000034616">
    <property type="component" value="Unassembled WGS sequence"/>
</dbReference>
<evidence type="ECO:0000313" key="1">
    <source>
        <dbReference type="EMBL" id="KKR87237.1"/>
    </source>
</evidence>
<sequence>MNKFVVSVLMISVLIFSCNREENYNYEADTLAWCDSIYHRNVSCPKNGQVTVPPEVLAQEEVEHLAWCDSIYHRNISCPKHGQVEIPLAVLAEQEADHLAWCNQIKHQNVGCPGYKD</sequence>